<sequence>MSDDKVLQVDLAAMGEVGPHLRSLVGEIRGRHPDHDSASVRRRTADAAGALLSRHVRSSLTADE</sequence>
<dbReference type="EMBL" id="MVII01000014">
    <property type="protein sequence ID" value="ORB57692.1"/>
    <property type="molecule type" value="Genomic_DNA"/>
</dbReference>
<name>A0A1X0J6D4_9MYCO</name>
<dbReference type="RefSeq" id="WP_083016023.1">
    <property type="nucleotide sequence ID" value="NZ_MVII01000014.1"/>
</dbReference>
<dbReference type="Proteomes" id="UP000192434">
    <property type="component" value="Unassembled WGS sequence"/>
</dbReference>
<reference evidence="1 2" key="1">
    <citation type="submission" date="2016-12" db="EMBL/GenBank/DDBJ databases">
        <title>The new phylogeny of genus Mycobacterium.</title>
        <authorList>
            <person name="Tortoli E."/>
            <person name="Trovato A."/>
            <person name="Cirillo D.M."/>
        </authorList>
    </citation>
    <scope>NUCLEOTIDE SEQUENCE [LARGE SCALE GENOMIC DNA]</scope>
    <source>
        <strain evidence="1 2">CCUG 66554</strain>
    </source>
</reference>
<organism evidence="1 2">
    <name type="scientific">Mycobacteroides saopaulense</name>
    <dbReference type="NCBI Taxonomy" id="1578165"/>
    <lineage>
        <taxon>Bacteria</taxon>
        <taxon>Bacillati</taxon>
        <taxon>Actinomycetota</taxon>
        <taxon>Actinomycetes</taxon>
        <taxon>Mycobacteriales</taxon>
        <taxon>Mycobacteriaceae</taxon>
        <taxon>Mycobacteroides</taxon>
    </lineage>
</organism>
<evidence type="ECO:0000313" key="2">
    <source>
        <dbReference type="Proteomes" id="UP000192434"/>
    </source>
</evidence>
<gene>
    <name evidence="1" type="ORF">BST43_12340</name>
</gene>
<protein>
    <submittedName>
        <fullName evidence="1">Uncharacterized protein</fullName>
    </submittedName>
</protein>
<dbReference type="AlphaFoldDB" id="A0A1X0J6D4"/>
<accession>A0A1X0J6D4</accession>
<evidence type="ECO:0000313" key="1">
    <source>
        <dbReference type="EMBL" id="ORB57692.1"/>
    </source>
</evidence>
<comment type="caution">
    <text evidence="1">The sequence shown here is derived from an EMBL/GenBank/DDBJ whole genome shotgun (WGS) entry which is preliminary data.</text>
</comment>
<proteinExistence type="predicted"/>